<keyword evidence="1" id="KW-1133">Transmembrane helix</keyword>
<accession>A0A2P2GJK0</accession>
<evidence type="ECO:0000313" key="2">
    <source>
        <dbReference type="EMBL" id="KKZ71684.1"/>
    </source>
</evidence>
<sequence>MLLMDKSVVRRPTPLSTGLVVGLFVLFGVLSCTTWRSSGDGLAQTLALYLTVAVPGCLLVLWLMRRWQR</sequence>
<dbReference type="Proteomes" id="UP000265325">
    <property type="component" value="Unassembled WGS sequence"/>
</dbReference>
<gene>
    <name evidence="2" type="ORF">VO63_22035</name>
</gene>
<reference evidence="2 3" key="1">
    <citation type="submission" date="2015-05" db="EMBL/GenBank/DDBJ databases">
        <title>Draft Genome assembly of Streptomyces showdoensis.</title>
        <authorList>
            <person name="Thapa K.K."/>
            <person name="Metsa-Ketela M."/>
        </authorList>
    </citation>
    <scope>NUCLEOTIDE SEQUENCE [LARGE SCALE GENOMIC DNA]</scope>
    <source>
        <strain evidence="2 3">ATCC 15227</strain>
    </source>
</reference>
<dbReference type="AlphaFoldDB" id="A0A2P2GJK0"/>
<evidence type="ECO:0000313" key="3">
    <source>
        <dbReference type="Proteomes" id="UP000265325"/>
    </source>
</evidence>
<proteinExistence type="predicted"/>
<dbReference type="EMBL" id="LAQS01000035">
    <property type="protein sequence ID" value="KKZ71684.1"/>
    <property type="molecule type" value="Genomic_DNA"/>
</dbReference>
<name>A0A2P2GJK0_STREW</name>
<organism evidence="2 3">
    <name type="scientific">Streptomyces showdoensis</name>
    <dbReference type="NCBI Taxonomy" id="68268"/>
    <lineage>
        <taxon>Bacteria</taxon>
        <taxon>Bacillati</taxon>
        <taxon>Actinomycetota</taxon>
        <taxon>Actinomycetes</taxon>
        <taxon>Kitasatosporales</taxon>
        <taxon>Streptomycetaceae</taxon>
        <taxon>Streptomyces</taxon>
    </lineage>
</organism>
<protein>
    <submittedName>
        <fullName evidence="2">Uncharacterized protein</fullName>
    </submittedName>
</protein>
<dbReference type="PROSITE" id="PS51257">
    <property type="entry name" value="PROKAR_LIPOPROTEIN"/>
    <property type="match status" value="1"/>
</dbReference>
<comment type="caution">
    <text evidence="2">The sequence shown here is derived from an EMBL/GenBank/DDBJ whole genome shotgun (WGS) entry which is preliminary data.</text>
</comment>
<feature type="transmembrane region" description="Helical" evidence="1">
    <location>
        <begin position="41"/>
        <end position="64"/>
    </location>
</feature>
<keyword evidence="3" id="KW-1185">Reference proteome</keyword>
<keyword evidence="1" id="KW-0472">Membrane</keyword>
<evidence type="ECO:0000256" key="1">
    <source>
        <dbReference type="SAM" id="Phobius"/>
    </source>
</evidence>
<keyword evidence="1" id="KW-0812">Transmembrane</keyword>